<evidence type="ECO:0000313" key="2">
    <source>
        <dbReference type="WBParaSite" id="PS1159_v2.g17355.t1"/>
    </source>
</evidence>
<protein>
    <submittedName>
        <fullName evidence="2">Uncharacterized protein</fullName>
    </submittedName>
</protein>
<evidence type="ECO:0000313" key="1">
    <source>
        <dbReference type="Proteomes" id="UP000887580"/>
    </source>
</evidence>
<organism evidence="1 2">
    <name type="scientific">Panagrolaimus sp. PS1159</name>
    <dbReference type="NCBI Taxonomy" id="55785"/>
    <lineage>
        <taxon>Eukaryota</taxon>
        <taxon>Metazoa</taxon>
        <taxon>Ecdysozoa</taxon>
        <taxon>Nematoda</taxon>
        <taxon>Chromadorea</taxon>
        <taxon>Rhabditida</taxon>
        <taxon>Tylenchina</taxon>
        <taxon>Panagrolaimomorpha</taxon>
        <taxon>Panagrolaimoidea</taxon>
        <taxon>Panagrolaimidae</taxon>
        <taxon>Panagrolaimus</taxon>
    </lineage>
</organism>
<dbReference type="WBParaSite" id="PS1159_v2.g17355.t1">
    <property type="protein sequence ID" value="PS1159_v2.g17355.t1"/>
    <property type="gene ID" value="PS1159_v2.g17355"/>
</dbReference>
<proteinExistence type="predicted"/>
<accession>A0AC35FGN8</accession>
<dbReference type="Proteomes" id="UP000887580">
    <property type="component" value="Unplaced"/>
</dbReference>
<name>A0AC35FGN8_9BILA</name>
<reference evidence="2" key="1">
    <citation type="submission" date="2022-11" db="UniProtKB">
        <authorList>
            <consortium name="WormBaseParasite"/>
        </authorList>
    </citation>
    <scope>IDENTIFICATION</scope>
</reference>
<sequence>MGKEEFFQSFKGITILYLSMIIYPLPSIICLLFTIDRKGAIEYVEKEYPFAYELFITAPCNTFVPNKLSKIYFGIVTVQIVIMCFIVWFLFFTIRKKLYELRTTLSTQTIKARRQLLWALFLQVFIPAGLLVTPILIYIGGIILQVDLRGFSLYGMQILALHSCCNALLVITVITPYRRVLQRWFSPLMYYPKKLSFRKPLSSSSIVAEDMFNTTSHVISS</sequence>